<evidence type="ECO:0000313" key="12">
    <source>
        <dbReference type="Proteomes" id="UP001142055"/>
    </source>
</evidence>
<dbReference type="GO" id="GO:0000139">
    <property type="term" value="C:Golgi membrane"/>
    <property type="evidence" value="ECO:0007669"/>
    <property type="project" value="UniProtKB-SubCell"/>
</dbReference>
<dbReference type="GO" id="GO:0010008">
    <property type="term" value="C:endosome membrane"/>
    <property type="evidence" value="ECO:0007669"/>
    <property type="project" value="UniProtKB-SubCell"/>
</dbReference>
<dbReference type="PANTHER" id="PTHR15071:SF0">
    <property type="entry name" value="MANNOSE 6-PHOSPHATE RECEPTOR-LIKE PROTEIN 1"/>
    <property type="match status" value="1"/>
</dbReference>
<feature type="signal peptide" evidence="9">
    <location>
        <begin position="1"/>
        <end position="35"/>
    </location>
</feature>
<keyword evidence="2" id="KW-0813">Transport</keyword>
<evidence type="ECO:0000256" key="5">
    <source>
        <dbReference type="ARBA" id="ARBA00022989"/>
    </source>
</evidence>
<evidence type="ECO:0000313" key="11">
    <source>
        <dbReference type="EMBL" id="KAJ6224137.1"/>
    </source>
</evidence>
<dbReference type="Proteomes" id="UP001142055">
    <property type="component" value="Chromosome 1"/>
</dbReference>
<dbReference type="InterPro" id="IPR009011">
    <property type="entry name" value="Man6P_isomerase_rcpt-bd_dom_sf"/>
</dbReference>
<name>A0A9Q0MED9_BLOTA</name>
<dbReference type="SMART" id="SM01404">
    <property type="entry name" value="CIMR"/>
    <property type="match status" value="7"/>
</dbReference>
<evidence type="ECO:0000256" key="4">
    <source>
        <dbReference type="ARBA" id="ARBA00022729"/>
    </source>
</evidence>
<organism evidence="11 12">
    <name type="scientific">Blomia tropicalis</name>
    <name type="common">Mite</name>
    <dbReference type="NCBI Taxonomy" id="40697"/>
    <lineage>
        <taxon>Eukaryota</taxon>
        <taxon>Metazoa</taxon>
        <taxon>Ecdysozoa</taxon>
        <taxon>Arthropoda</taxon>
        <taxon>Chelicerata</taxon>
        <taxon>Arachnida</taxon>
        <taxon>Acari</taxon>
        <taxon>Acariformes</taxon>
        <taxon>Sarcoptiformes</taxon>
        <taxon>Astigmata</taxon>
        <taxon>Glycyphagoidea</taxon>
        <taxon>Echimyopodidae</taxon>
        <taxon>Blomia</taxon>
    </lineage>
</organism>
<evidence type="ECO:0000256" key="9">
    <source>
        <dbReference type="SAM" id="SignalP"/>
    </source>
</evidence>
<evidence type="ECO:0000256" key="6">
    <source>
        <dbReference type="ARBA" id="ARBA00023136"/>
    </source>
</evidence>
<dbReference type="SUPFAM" id="SSF50911">
    <property type="entry name" value="Mannose 6-phosphate receptor domain"/>
    <property type="match status" value="9"/>
</dbReference>
<keyword evidence="12" id="KW-1185">Reference proteome</keyword>
<dbReference type="GO" id="GO:0005537">
    <property type="term" value="F:D-mannose binding"/>
    <property type="evidence" value="ECO:0007669"/>
    <property type="project" value="InterPro"/>
</dbReference>
<dbReference type="EMBL" id="JAPWDV010000001">
    <property type="protein sequence ID" value="KAJ6224137.1"/>
    <property type="molecule type" value="Genomic_DNA"/>
</dbReference>
<keyword evidence="4 9" id="KW-0732">Signal</keyword>
<dbReference type="PANTHER" id="PTHR15071">
    <property type="entry name" value="MANNOSE-6-PHOSPHATE RECEPTOR FAMILY MEMBER"/>
    <property type="match status" value="1"/>
</dbReference>
<keyword evidence="3 8" id="KW-0812">Transmembrane</keyword>
<reference evidence="11" key="1">
    <citation type="submission" date="2022-12" db="EMBL/GenBank/DDBJ databases">
        <title>Genome assemblies of Blomia tropicalis.</title>
        <authorList>
            <person name="Cui Y."/>
        </authorList>
    </citation>
    <scope>NUCLEOTIDE SEQUENCE</scope>
    <source>
        <tissue evidence="11">Adult mites</tissue>
    </source>
</reference>
<dbReference type="OMA" id="WHTSVAC"/>
<gene>
    <name evidence="11" type="ORF">RDWZM_002682</name>
</gene>
<dbReference type="GO" id="GO:0005802">
    <property type="term" value="C:trans-Golgi network"/>
    <property type="evidence" value="ECO:0007669"/>
    <property type="project" value="TreeGrafter"/>
</dbReference>
<dbReference type="PROSITE" id="PS51914">
    <property type="entry name" value="MRH"/>
    <property type="match status" value="7"/>
</dbReference>
<feature type="domain" description="MRH" evidence="10">
    <location>
        <begin position="1097"/>
        <end position="1242"/>
    </location>
</feature>
<keyword evidence="6 8" id="KW-0472">Membrane</keyword>
<dbReference type="InterPro" id="IPR044865">
    <property type="entry name" value="MRH_dom"/>
</dbReference>
<dbReference type="GO" id="GO:0038023">
    <property type="term" value="F:signaling receptor activity"/>
    <property type="evidence" value="ECO:0007669"/>
    <property type="project" value="InterPro"/>
</dbReference>
<evidence type="ECO:0000256" key="2">
    <source>
        <dbReference type="ARBA" id="ARBA00022448"/>
    </source>
</evidence>
<keyword evidence="7" id="KW-1015">Disulfide bond</keyword>
<sequence>MRFKHYLYWCTTSPSKPLFLLLFIFLSLIIQTSLAQPIPDLCGGNKDFDLHTLHFSQPWKVTKIFTGQLAPKKTFFEIHVCQNFTSNDNSIPNECINKSICQHIDDNKHIGYLPISFGPSYETYQVKYVGPYCPEESKNYTIDIRFICGNNLGYPSYPPNSIDSKCSTILHWETSAICKGSSSERSFGLNERPCYVIDDKGRRRDLTPLIRHSQSYKVWSADSTDMFINVCTDAVDQCGNDSSACIKTSSGVSNTKTETIGSYKWSSIDFHKANAGEEHDFVKLSYKTKDGNCKSIINPEGETVTNIRFRCPNNQSFPRRYPVLISDLDCHYEIEWQTDFACPQSEITSTDVDCHFEDIDFNNLYRPKNYQTDNVIDYDGNNVTIKFNICGSISKSSNNGCSDGASVCIVKKNSNDKPLELKRRNAKFMKIDNRITLTYTSTSPICKPKGSNNPDIFVPQLNLNVILLVKILILLSLNLSALKIVSICTNGGFNIDLSSLTLFDNQYTVERYQPEPKYYFLLPSKAEIYINVCGNLATKPKSKTEKCVHSSACLIDNHKNITINMGRFRESLTYNSDLKAIQLLYTDGWNPLINKSMNTLINFHCESWSHDNKPYLMDYNEYLGLYTIEFGTPAACPLQTVIGKDCMVTDPMNERVYDLNQLKAKQYYPVKYGSNYEFEINVCGPIRNGSCGDGVAICQRELNGQRRSFVLGRHNSLVSFWNTMVNMTFINGTPYNDADRTPRKSHISFLCDPKAGTGHPQFDGEKNRSYFFRWYTSLACPGPAPKITNCIFENATHYFDLTPLSMERGNHFYVGMNRSIVYINFCRPLNKLRDNLLGNCKSNSGICMVNFSNTKAISLGEPHGHPFMGFDGGSYMIYTNGDRCPYDQTKQITSRVRFVCNLLLGDDVAITFIDPNEEPLEDGNRCTYEFIVRTKYACAQSISAIGFDHCTYTDTRTNLSADLHLLTKRNGDYQTGANNGPNSHFTLNICKAVQSNNAINNNQCQDAAACFRAANNSYVNYGRADSPKLYLKGNNLHLRYTNGSKCDNQLDNRSRSADIEFICDHTAHSSKPTLIFQNDCHVMFEWKTSVVCNLIIPSCSLVDETTGNYYTLRPLSSLSHAWNVSGPHGSHSYLINVCKALPLELSCGPSSAACRCYRMKDGTFSCDTNIGKTTDHELILDSHTNDLLLSYDDGEQICEGTSAQTQIRFRCSIDDGLSGPKFIEVQECVHYFEWNTSYACSRQNIYNNSIHLSIDSDYVVHDQLNQLQWPMGELFRSKYNVSEPNRNEKYEYVFDFAKSTTEQELNDCHHSAICQTKQFDTFKRDIGTIGHWNFKYIGNVLYMVIQSNHSICGRTKRSVTSSIVFDCSESDEIGHPQFLYESEDCDYFFTWETHVACDMIRNRQSLVKISDRRSTNFSIGWIIFSLAMFSLIGFAGWLFISSSSKRDDVVFYLRRLFRRNVTPQMPIRYQQLSK</sequence>
<accession>A0A9Q0MED9</accession>
<keyword evidence="5 8" id="KW-1133">Transmembrane helix</keyword>
<evidence type="ECO:0000256" key="8">
    <source>
        <dbReference type="SAM" id="Phobius"/>
    </source>
</evidence>
<evidence type="ECO:0000256" key="1">
    <source>
        <dbReference type="ARBA" id="ARBA00004308"/>
    </source>
</evidence>
<evidence type="ECO:0000256" key="3">
    <source>
        <dbReference type="ARBA" id="ARBA00022692"/>
    </source>
</evidence>
<feature type="domain" description="MRH" evidence="10">
    <location>
        <begin position="486"/>
        <end position="638"/>
    </location>
</feature>
<proteinExistence type="predicted"/>
<feature type="domain" description="MRH" evidence="10">
    <location>
        <begin position="1277"/>
        <end position="1399"/>
    </location>
</feature>
<evidence type="ECO:0000256" key="7">
    <source>
        <dbReference type="ARBA" id="ARBA00023157"/>
    </source>
</evidence>
<dbReference type="GO" id="GO:0007041">
    <property type="term" value="P:lysosomal transport"/>
    <property type="evidence" value="ECO:0007669"/>
    <property type="project" value="InterPro"/>
</dbReference>
<dbReference type="Gene3D" id="2.70.130.10">
    <property type="entry name" value="Mannose-6-phosphate receptor binding domain"/>
    <property type="match status" value="9"/>
</dbReference>
<feature type="chain" id="PRO_5040431052" description="MRH domain-containing protein" evidence="9">
    <location>
        <begin position="36"/>
        <end position="1474"/>
    </location>
</feature>
<dbReference type="InterPro" id="IPR000479">
    <property type="entry name" value="CIMR_rpt"/>
</dbReference>
<feature type="domain" description="MRH" evidence="10">
    <location>
        <begin position="192"/>
        <end position="344"/>
    </location>
</feature>
<feature type="transmembrane region" description="Helical" evidence="8">
    <location>
        <begin position="1419"/>
        <end position="1440"/>
    </location>
</feature>
<feature type="domain" description="MRH" evidence="10">
    <location>
        <begin position="644"/>
        <end position="782"/>
    </location>
</feature>
<comment type="subcellular location">
    <subcellularLocation>
        <location evidence="1">Endomembrane system</location>
    </subcellularLocation>
</comment>
<comment type="caution">
    <text evidence="11">The sequence shown here is derived from an EMBL/GenBank/DDBJ whole genome shotgun (WGS) entry which is preliminary data.</text>
</comment>
<dbReference type="Pfam" id="PF00878">
    <property type="entry name" value="CIMR"/>
    <property type="match status" value="9"/>
</dbReference>
<feature type="domain" description="MRH" evidence="10">
    <location>
        <begin position="788"/>
        <end position="940"/>
    </location>
</feature>
<evidence type="ECO:0000259" key="10">
    <source>
        <dbReference type="PROSITE" id="PS51914"/>
    </source>
</evidence>
<feature type="domain" description="MRH" evidence="10">
    <location>
        <begin position="948"/>
        <end position="1094"/>
    </location>
</feature>
<protein>
    <recommendedName>
        <fullName evidence="10">MRH domain-containing protein</fullName>
    </recommendedName>
</protein>